<keyword evidence="2" id="KW-1133">Transmembrane helix</keyword>
<evidence type="ECO:0000313" key="4">
    <source>
        <dbReference type="Proteomes" id="UP000193067"/>
    </source>
</evidence>
<organism evidence="3 4">
    <name type="scientific">Trametes coccinea (strain BRFM310)</name>
    <name type="common">Pycnoporus coccineus</name>
    <dbReference type="NCBI Taxonomy" id="1353009"/>
    <lineage>
        <taxon>Eukaryota</taxon>
        <taxon>Fungi</taxon>
        <taxon>Dikarya</taxon>
        <taxon>Basidiomycota</taxon>
        <taxon>Agaricomycotina</taxon>
        <taxon>Agaricomycetes</taxon>
        <taxon>Polyporales</taxon>
        <taxon>Polyporaceae</taxon>
        <taxon>Trametes</taxon>
    </lineage>
</organism>
<keyword evidence="2" id="KW-0472">Membrane</keyword>
<keyword evidence="4" id="KW-1185">Reference proteome</keyword>
<keyword evidence="2" id="KW-0812">Transmembrane</keyword>
<dbReference type="OrthoDB" id="2758521at2759"/>
<evidence type="ECO:0000256" key="2">
    <source>
        <dbReference type="SAM" id="Phobius"/>
    </source>
</evidence>
<accession>A0A1Y2IWJ9</accession>
<feature type="transmembrane region" description="Helical" evidence="2">
    <location>
        <begin position="210"/>
        <end position="235"/>
    </location>
</feature>
<feature type="compositionally biased region" description="Basic and acidic residues" evidence="1">
    <location>
        <begin position="364"/>
        <end position="377"/>
    </location>
</feature>
<name>A0A1Y2IWJ9_TRAC3</name>
<dbReference type="EMBL" id="KZ084096">
    <property type="protein sequence ID" value="OSD04591.1"/>
    <property type="molecule type" value="Genomic_DNA"/>
</dbReference>
<proteinExistence type="predicted"/>
<feature type="region of interest" description="Disordered" evidence="1">
    <location>
        <begin position="290"/>
        <end position="316"/>
    </location>
</feature>
<feature type="region of interest" description="Disordered" evidence="1">
    <location>
        <begin position="364"/>
        <end position="398"/>
    </location>
</feature>
<sequence>MSRPARTATRTVAIDDTYGDGVTGELPVYSPPANWIQGKPCGQDDVCLMNPDPSIVRNGTWHDSVGISANSPPRTIDLTFEGNSISVFCITSEADTDVIAVSNITFELDGQDAGQFYRDVTGQQDASGTLMIHYNVEVFTMTIPDGNHTLRISSVGRSRMLFYYALYTTHTDLAEASTPFTSASSTDGHTTSLITTANGDTSSTTAHGHLMTIIGAAVAGAAALLALGLLIFVLLRRRPRSRSDYQAVDDENASIPRGYTYGKDDIYATSHIASPSTLAIEMSAHGAATQAYSSTSRARDHPLPSPEGLSSSEPSLPLMQFPSPPSDFSLNQGLPRIVVMGTETRWEGPDNSMARIARQRIAEREAELTRPEREVENPRPIQHDTTAPPDFSINPDAT</sequence>
<gene>
    <name evidence="3" type="ORF">PYCCODRAFT_1476133</name>
</gene>
<feature type="compositionally biased region" description="Low complexity" evidence="1">
    <location>
        <begin position="306"/>
        <end position="316"/>
    </location>
</feature>
<protein>
    <submittedName>
        <fullName evidence="3">Uncharacterized protein</fullName>
    </submittedName>
</protein>
<dbReference type="Proteomes" id="UP000193067">
    <property type="component" value="Unassembled WGS sequence"/>
</dbReference>
<evidence type="ECO:0000256" key="1">
    <source>
        <dbReference type="SAM" id="MobiDB-lite"/>
    </source>
</evidence>
<reference evidence="3 4" key="1">
    <citation type="journal article" date="2015" name="Biotechnol. Biofuels">
        <title>Enhanced degradation of softwood versus hardwood by the white-rot fungus Pycnoporus coccineus.</title>
        <authorList>
            <person name="Couturier M."/>
            <person name="Navarro D."/>
            <person name="Chevret D."/>
            <person name="Henrissat B."/>
            <person name="Piumi F."/>
            <person name="Ruiz-Duenas F.J."/>
            <person name="Martinez A.T."/>
            <person name="Grigoriev I.V."/>
            <person name="Riley R."/>
            <person name="Lipzen A."/>
            <person name="Berrin J.G."/>
            <person name="Master E.R."/>
            <person name="Rosso M.N."/>
        </authorList>
    </citation>
    <scope>NUCLEOTIDE SEQUENCE [LARGE SCALE GENOMIC DNA]</scope>
    <source>
        <strain evidence="3 4">BRFM310</strain>
    </source>
</reference>
<dbReference type="AlphaFoldDB" id="A0A1Y2IWJ9"/>
<evidence type="ECO:0000313" key="3">
    <source>
        <dbReference type="EMBL" id="OSD04591.1"/>
    </source>
</evidence>